<sequence>MFYNIENDIEKDWKESLWRSMEVAVVREQENAILNKQFFSDGTPMISVHADGSWSKRSYDTNYNCLSGLVAIVGKHTKELLLAGVGNRFCSICVRAENWRSHERSLVLQKLVCQLQQWKQIWLEKGLLSVNQCMV</sequence>
<reference evidence="2" key="1">
    <citation type="submission" date="2019-08" db="EMBL/GenBank/DDBJ databases">
        <title>The genome of the North American firefly Photinus pyralis.</title>
        <authorList>
            <consortium name="Photinus pyralis genome working group"/>
            <person name="Fallon T.R."/>
            <person name="Sander Lower S.E."/>
            <person name="Weng J.-K."/>
        </authorList>
    </citation>
    <scope>NUCLEOTIDE SEQUENCE</scope>
    <source>
        <strain evidence="2">TRF0915ILg1</strain>
        <tissue evidence="2">Whole body</tissue>
    </source>
</reference>
<evidence type="ECO:0000259" key="1">
    <source>
        <dbReference type="Pfam" id="PF20700"/>
    </source>
</evidence>
<dbReference type="OrthoDB" id="6781756at2759"/>
<proteinExistence type="predicted"/>
<dbReference type="EMBL" id="VTPC01005480">
    <property type="protein sequence ID" value="KAF2895967.1"/>
    <property type="molecule type" value="Genomic_DNA"/>
</dbReference>
<gene>
    <name evidence="2" type="ORF">ILUMI_10209</name>
</gene>
<feature type="domain" description="Mutator-like transposase" evidence="1">
    <location>
        <begin position="2"/>
        <end position="102"/>
    </location>
</feature>
<name>A0A8K0D2U8_IGNLU</name>
<organism evidence="2 3">
    <name type="scientific">Ignelater luminosus</name>
    <name type="common">Cucubano</name>
    <name type="synonym">Pyrophorus luminosus</name>
    <dbReference type="NCBI Taxonomy" id="2038154"/>
    <lineage>
        <taxon>Eukaryota</taxon>
        <taxon>Metazoa</taxon>
        <taxon>Ecdysozoa</taxon>
        <taxon>Arthropoda</taxon>
        <taxon>Hexapoda</taxon>
        <taxon>Insecta</taxon>
        <taxon>Pterygota</taxon>
        <taxon>Neoptera</taxon>
        <taxon>Endopterygota</taxon>
        <taxon>Coleoptera</taxon>
        <taxon>Polyphaga</taxon>
        <taxon>Elateriformia</taxon>
        <taxon>Elateroidea</taxon>
        <taxon>Elateridae</taxon>
        <taxon>Agrypninae</taxon>
        <taxon>Pyrophorini</taxon>
        <taxon>Ignelater</taxon>
    </lineage>
</organism>
<dbReference type="Proteomes" id="UP000801492">
    <property type="component" value="Unassembled WGS sequence"/>
</dbReference>
<accession>A0A8K0D2U8</accession>
<evidence type="ECO:0000313" key="2">
    <source>
        <dbReference type="EMBL" id="KAF2895967.1"/>
    </source>
</evidence>
<dbReference type="InterPro" id="IPR049012">
    <property type="entry name" value="Mutator_transp_dom"/>
</dbReference>
<evidence type="ECO:0000313" key="3">
    <source>
        <dbReference type="Proteomes" id="UP000801492"/>
    </source>
</evidence>
<comment type="caution">
    <text evidence="2">The sequence shown here is derived from an EMBL/GenBank/DDBJ whole genome shotgun (WGS) entry which is preliminary data.</text>
</comment>
<dbReference type="AlphaFoldDB" id="A0A8K0D2U8"/>
<protein>
    <recommendedName>
        <fullName evidence="1">Mutator-like transposase domain-containing protein</fullName>
    </recommendedName>
</protein>
<keyword evidence="3" id="KW-1185">Reference proteome</keyword>
<dbReference type="Pfam" id="PF20700">
    <property type="entry name" value="Mutator"/>
    <property type="match status" value="1"/>
</dbReference>